<evidence type="ECO:0000313" key="4">
    <source>
        <dbReference type="Proteomes" id="UP000223913"/>
    </source>
</evidence>
<dbReference type="Pfam" id="PF13517">
    <property type="entry name" value="FG-GAP_3"/>
    <property type="match status" value="1"/>
</dbReference>
<gene>
    <name evidence="3" type="ORF">CRP01_33590</name>
</gene>
<feature type="chain" id="PRO_5012722785" description="VCBS repeat-containing protein" evidence="2">
    <location>
        <begin position="19"/>
        <end position="519"/>
    </location>
</feature>
<evidence type="ECO:0000256" key="2">
    <source>
        <dbReference type="SAM" id="SignalP"/>
    </source>
</evidence>
<dbReference type="PANTHER" id="PTHR44103:SF1">
    <property type="entry name" value="PROPROTEIN CONVERTASE P"/>
    <property type="match status" value="1"/>
</dbReference>
<dbReference type="PANTHER" id="PTHR44103">
    <property type="entry name" value="PROPROTEIN CONVERTASE P"/>
    <property type="match status" value="1"/>
</dbReference>
<protein>
    <recommendedName>
        <fullName evidence="5">VCBS repeat-containing protein</fullName>
    </recommendedName>
</protein>
<dbReference type="OrthoDB" id="1391917at2"/>
<dbReference type="InterPro" id="IPR013517">
    <property type="entry name" value="FG-GAP"/>
</dbReference>
<evidence type="ECO:0000313" key="3">
    <source>
        <dbReference type="EMBL" id="PHN02125.1"/>
    </source>
</evidence>
<accession>A0A2D0N0V4</accession>
<dbReference type="InterPro" id="IPR028994">
    <property type="entry name" value="Integrin_alpha_N"/>
</dbReference>
<keyword evidence="4" id="KW-1185">Reference proteome</keyword>
<dbReference type="PROSITE" id="PS51257">
    <property type="entry name" value="PROKAR_LIPOPROTEIN"/>
    <property type="match status" value="1"/>
</dbReference>
<dbReference type="EMBL" id="PDUD01000044">
    <property type="protein sequence ID" value="PHN02125.1"/>
    <property type="molecule type" value="Genomic_DNA"/>
</dbReference>
<feature type="signal peptide" evidence="2">
    <location>
        <begin position="1"/>
        <end position="18"/>
    </location>
</feature>
<dbReference type="SUPFAM" id="SSF69318">
    <property type="entry name" value="Integrin alpha N-terminal domain"/>
    <property type="match status" value="1"/>
</dbReference>
<keyword evidence="1 2" id="KW-0732">Signal</keyword>
<reference evidence="3 4" key="1">
    <citation type="submission" date="2017-10" db="EMBL/GenBank/DDBJ databases">
        <title>The draft genome sequence of Lewinella nigricans NBRC 102662.</title>
        <authorList>
            <person name="Wang K."/>
        </authorList>
    </citation>
    <scope>NUCLEOTIDE SEQUENCE [LARGE SCALE GENOMIC DNA]</scope>
    <source>
        <strain evidence="3 4">NBRC 102662</strain>
    </source>
</reference>
<proteinExistence type="predicted"/>
<dbReference type="Gene3D" id="2.130.10.130">
    <property type="entry name" value="Integrin alpha, N-terminal"/>
    <property type="match status" value="2"/>
</dbReference>
<dbReference type="Proteomes" id="UP000223913">
    <property type="component" value="Unassembled WGS sequence"/>
</dbReference>
<sequence>MKGSILFGMLMIFLLVMACPEAGENLAEGETGEALARRYCSNCHQFPAPTLLDRTTWQQEILPKMGYMMGMRQLYDSMAHHFTEEQLGTQLIDQTEIFPRETTISPEAWQKIRQFYLDQAPAQLDTAGRPPITSPLDIFSVRLPEERFSPPGTSLIQIMEGGKIMMGDIHQGLLLQYDRDLHLLKSAPVGTGAVHLNPTEEGLWLTVMGNFLASDQAEGYLVFYPRDKQLPPTRPVTGLKRPVHTALGDLNQDGQTDILICEFGKWNGQLSWWEAGGDGYRPHILSGPSAPMRAYIEDLNGDGRPDIIALFGQGREGIRAFYQEEAGQFREEELIALHPAMGSSFFNLRDVDGDGDLDILYTAGDNADYRPIRKPYQGIYLYLNENGSFRQEFFYPLYGAYRVAAEDFDQDGDLDLAAISFFPDYRNQPEASFVYLENQGDYQFSASTFQDAARERWISMDVGDLDADGDLDIVLGALAFEIPDAELQHFQEAWLRNGIPFLVLENQLDQAFPTTKLHN</sequence>
<dbReference type="RefSeq" id="WP_099154464.1">
    <property type="nucleotide sequence ID" value="NZ_PDUD01000044.1"/>
</dbReference>
<comment type="caution">
    <text evidence="3">The sequence shown here is derived from an EMBL/GenBank/DDBJ whole genome shotgun (WGS) entry which is preliminary data.</text>
</comment>
<evidence type="ECO:0000256" key="1">
    <source>
        <dbReference type="ARBA" id="ARBA00022729"/>
    </source>
</evidence>
<organism evidence="3 4">
    <name type="scientific">Flavilitoribacter nigricans (strain ATCC 23147 / DSM 23189 / NBRC 102662 / NCIMB 1420 / SS-2)</name>
    <name type="common">Lewinella nigricans</name>
    <dbReference type="NCBI Taxonomy" id="1122177"/>
    <lineage>
        <taxon>Bacteria</taxon>
        <taxon>Pseudomonadati</taxon>
        <taxon>Bacteroidota</taxon>
        <taxon>Saprospiria</taxon>
        <taxon>Saprospirales</taxon>
        <taxon>Lewinellaceae</taxon>
        <taxon>Flavilitoribacter</taxon>
    </lineage>
</organism>
<dbReference type="AlphaFoldDB" id="A0A2D0N0V4"/>
<name>A0A2D0N0V4_FLAN2</name>
<evidence type="ECO:0008006" key="5">
    <source>
        <dbReference type="Google" id="ProtNLM"/>
    </source>
</evidence>